<reference evidence="1" key="1">
    <citation type="journal article" date="2011" name="Genome Biol.">
        <title>The draft genome of the carcinogenic human liver fluke Clonorchis sinensis.</title>
        <authorList>
            <person name="Wang X."/>
            <person name="Chen W."/>
            <person name="Huang Y."/>
            <person name="Sun J."/>
            <person name="Men J."/>
            <person name="Liu H."/>
            <person name="Luo F."/>
            <person name="Guo L."/>
            <person name="Lv X."/>
            <person name="Deng C."/>
            <person name="Zhou C."/>
            <person name="Fan Y."/>
            <person name="Li X."/>
            <person name="Huang L."/>
            <person name="Hu Y."/>
            <person name="Liang C."/>
            <person name="Hu X."/>
            <person name="Xu J."/>
            <person name="Yu X."/>
        </authorList>
    </citation>
    <scope>NUCLEOTIDE SEQUENCE [LARGE SCALE GENOMIC DNA]</scope>
    <source>
        <strain evidence="1">Henan</strain>
    </source>
</reference>
<protein>
    <submittedName>
        <fullName evidence="1">Uncharacterized protein</fullName>
    </submittedName>
</protein>
<keyword evidence="2" id="KW-1185">Reference proteome</keyword>
<reference key="2">
    <citation type="submission" date="2011-10" db="EMBL/GenBank/DDBJ databases">
        <title>The genome and transcriptome sequence of Clonorchis sinensis provide insights into the carcinogenic liver fluke.</title>
        <authorList>
            <person name="Wang X."/>
            <person name="Huang Y."/>
            <person name="Chen W."/>
            <person name="Liu H."/>
            <person name="Guo L."/>
            <person name="Chen Y."/>
            <person name="Luo F."/>
            <person name="Zhou W."/>
            <person name="Sun J."/>
            <person name="Mao Q."/>
            <person name="Liang P."/>
            <person name="Zhou C."/>
            <person name="Tian Y."/>
            <person name="Men J."/>
            <person name="Lv X."/>
            <person name="Huang L."/>
            <person name="Zhou J."/>
            <person name="Hu Y."/>
            <person name="Li R."/>
            <person name="Zhang F."/>
            <person name="Lei H."/>
            <person name="Li X."/>
            <person name="Hu X."/>
            <person name="Liang C."/>
            <person name="Xu J."/>
            <person name="Wu Z."/>
            <person name="Yu X."/>
        </authorList>
    </citation>
    <scope>NUCLEOTIDE SEQUENCE</scope>
    <source>
        <strain>Henan</strain>
    </source>
</reference>
<dbReference type="AlphaFoldDB" id="G7YW62"/>
<evidence type="ECO:0000313" key="2">
    <source>
        <dbReference type="Proteomes" id="UP000008909"/>
    </source>
</evidence>
<proteinExistence type="predicted"/>
<sequence>MEAWYSTTDSINRCIELDHASLRAKDQLLHRNNQEEPNIGFTNQEARNCLGVDQQRSRKHHKYAVDGMAHAIASSLFVWQTSGNRDDITLLGYVDVFRFSYGKGNNRGGATGILEDEESGFEAFVRYLESIDTARIVPESLIGSSFKSVARLKRRLRRRDESVITEERSSDSYNQYTTSTRLLTPEYNEDNENNDEMPVGNYQWLEREFTYRKARGSNGSNIKQFTTLTKQTFHLRSSLIDGIGGVSAAKKNAYNENIIQSKVFASEENPVDLEYADDIVLIFKKEKKAQGFLDELTK</sequence>
<evidence type="ECO:0000313" key="1">
    <source>
        <dbReference type="EMBL" id="GAA57192.1"/>
    </source>
</evidence>
<name>G7YW62_CLOSI</name>
<accession>G7YW62</accession>
<feature type="non-terminal residue" evidence="1">
    <location>
        <position position="298"/>
    </location>
</feature>
<dbReference type="Proteomes" id="UP000008909">
    <property type="component" value="Unassembled WGS sequence"/>
</dbReference>
<organism evidence="1 2">
    <name type="scientific">Clonorchis sinensis</name>
    <name type="common">Chinese liver fluke</name>
    <dbReference type="NCBI Taxonomy" id="79923"/>
    <lineage>
        <taxon>Eukaryota</taxon>
        <taxon>Metazoa</taxon>
        <taxon>Spiralia</taxon>
        <taxon>Lophotrochozoa</taxon>
        <taxon>Platyhelminthes</taxon>
        <taxon>Trematoda</taxon>
        <taxon>Digenea</taxon>
        <taxon>Opisthorchiida</taxon>
        <taxon>Opisthorchiata</taxon>
        <taxon>Opisthorchiidae</taxon>
        <taxon>Clonorchis</taxon>
    </lineage>
</organism>
<gene>
    <name evidence="1" type="ORF">CLF_112309</name>
</gene>
<dbReference type="EMBL" id="DF144584">
    <property type="protein sequence ID" value="GAA57192.1"/>
    <property type="molecule type" value="Genomic_DNA"/>
</dbReference>